<keyword evidence="9" id="KW-1185">Reference proteome</keyword>
<evidence type="ECO:0000313" key="9">
    <source>
        <dbReference type="Proteomes" id="UP000620327"/>
    </source>
</evidence>
<dbReference type="PANTHER" id="PTHR35936:SF17">
    <property type="entry name" value="ARGININE-BINDING EXTRACELLULAR PROTEIN ARTP"/>
    <property type="match status" value="1"/>
</dbReference>
<dbReference type="InterPro" id="IPR001638">
    <property type="entry name" value="Solute-binding_3/MltF_N"/>
</dbReference>
<organism evidence="8 9">
    <name type="scientific">Dysosmobacter segnis</name>
    <dbReference type="NCBI Taxonomy" id="2763042"/>
    <lineage>
        <taxon>Bacteria</taxon>
        <taxon>Bacillati</taxon>
        <taxon>Bacillota</taxon>
        <taxon>Clostridia</taxon>
        <taxon>Eubacteriales</taxon>
        <taxon>Oscillospiraceae</taxon>
        <taxon>Dysosmobacter</taxon>
    </lineage>
</organism>
<protein>
    <submittedName>
        <fullName evidence="8">Transporter substrate-binding domain-containing protein</fullName>
    </submittedName>
</protein>
<feature type="signal peptide" evidence="5">
    <location>
        <begin position="1"/>
        <end position="21"/>
    </location>
</feature>
<dbReference type="Gene3D" id="3.40.190.10">
    <property type="entry name" value="Periplasmic binding protein-like II"/>
    <property type="match status" value="2"/>
</dbReference>
<evidence type="ECO:0000313" key="8">
    <source>
        <dbReference type="EMBL" id="MBC5770571.1"/>
    </source>
</evidence>
<dbReference type="PANTHER" id="PTHR35936">
    <property type="entry name" value="MEMBRANE-BOUND LYTIC MUREIN TRANSGLYCOSYLASE F"/>
    <property type="match status" value="1"/>
</dbReference>
<evidence type="ECO:0000256" key="3">
    <source>
        <dbReference type="ARBA" id="ARBA00022729"/>
    </source>
</evidence>
<dbReference type="AlphaFoldDB" id="A0A923S7F2"/>
<dbReference type="PROSITE" id="PS01039">
    <property type="entry name" value="SBP_BACTERIAL_3"/>
    <property type="match status" value="1"/>
</dbReference>
<dbReference type="SMART" id="SM00079">
    <property type="entry name" value="PBPe"/>
    <property type="match status" value="1"/>
</dbReference>
<dbReference type="SMART" id="SM00062">
    <property type="entry name" value="PBPb"/>
    <property type="match status" value="1"/>
</dbReference>
<dbReference type="GO" id="GO:0030313">
    <property type="term" value="C:cell envelope"/>
    <property type="evidence" value="ECO:0007669"/>
    <property type="project" value="UniProtKB-SubCell"/>
</dbReference>
<comment type="subcellular location">
    <subcellularLocation>
        <location evidence="1">Cell envelope</location>
    </subcellularLocation>
</comment>
<gene>
    <name evidence="8" type="ORF">H8Z83_09590</name>
</gene>
<name>A0A923S7F2_9FIRM</name>
<keyword evidence="3 5" id="KW-0732">Signal</keyword>
<reference evidence="8" key="1">
    <citation type="submission" date="2020-08" db="EMBL/GenBank/DDBJ databases">
        <title>Genome public.</title>
        <authorList>
            <person name="Liu C."/>
            <person name="Sun Q."/>
        </authorList>
    </citation>
    <scope>NUCLEOTIDE SEQUENCE</scope>
    <source>
        <strain evidence="8">BX15</strain>
    </source>
</reference>
<evidence type="ECO:0000259" key="6">
    <source>
        <dbReference type="SMART" id="SM00062"/>
    </source>
</evidence>
<evidence type="ECO:0000256" key="5">
    <source>
        <dbReference type="SAM" id="SignalP"/>
    </source>
</evidence>
<dbReference type="PROSITE" id="PS51257">
    <property type="entry name" value="PROKAR_LIPOPROTEIN"/>
    <property type="match status" value="1"/>
</dbReference>
<evidence type="ECO:0000256" key="4">
    <source>
        <dbReference type="RuleBase" id="RU003744"/>
    </source>
</evidence>
<proteinExistence type="inferred from homology"/>
<accession>A0A923S7F2</accession>
<feature type="domain" description="Solute-binding protein family 3/N-terminal" evidence="6">
    <location>
        <begin position="39"/>
        <end position="260"/>
    </location>
</feature>
<sequence length="268" mass="28883">MKKAIALLLALVTLLSLTACAGKEDAASSALDQIKQKGELVVGTSADYPPYEFHTEVDGKDTIVGFDMEIAQAIADKLGVSLKIVDMSFDNLLMSLANDEFDLVIAGLTADEERRKTTDFSDPYLEAKNLILVRAEDADKYASLDDLKGVKGGAQTGSKPYNNCVTYCGEETTVGLAKVQDLVMELEAGKLDVVFLDYMTVLSYADAKEDLAAVDLGIPETSDGYSIAVKKGNTELAEFINGVLAELKEQNTIEQFIVEAKKLESAAE</sequence>
<evidence type="ECO:0000256" key="2">
    <source>
        <dbReference type="ARBA" id="ARBA00010333"/>
    </source>
</evidence>
<evidence type="ECO:0000256" key="1">
    <source>
        <dbReference type="ARBA" id="ARBA00004196"/>
    </source>
</evidence>
<evidence type="ECO:0000259" key="7">
    <source>
        <dbReference type="SMART" id="SM00079"/>
    </source>
</evidence>
<dbReference type="InterPro" id="IPR018313">
    <property type="entry name" value="SBP_3_CS"/>
</dbReference>
<dbReference type="Proteomes" id="UP000620327">
    <property type="component" value="Unassembled WGS sequence"/>
</dbReference>
<dbReference type="GO" id="GO:0016020">
    <property type="term" value="C:membrane"/>
    <property type="evidence" value="ECO:0007669"/>
    <property type="project" value="InterPro"/>
</dbReference>
<comment type="caution">
    <text evidence="8">The sequence shown here is derived from an EMBL/GenBank/DDBJ whole genome shotgun (WGS) entry which is preliminary data.</text>
</comment>
<dbReference type="SUPFAM" id="SSF53850">
    <property type="entry name" value="Periplasmic binding protein-like II"/>
    <property type="match status" value="1"/>
</dbReference>
<dbReference type="Pfam" id="PF00497">
    <property type="entry name" value="SBP_bac_3"/>
    <property type="match status" value="1"/>
</dbReference>
<feature type="domain" description="Ionotropic glutamate receptor C-terminal" evidence="7">
    <location>
        <begin position="39"/>
        <end position="265"/>
    </location>
</feature>
<dbReference type="GO" id="GO:0015276">
    <property type="term" value="F:ligand-gated monoatomic ion channel activity"/>
    <property type="evidence" value="ECO:0007669"/>
    <property type="project" value="InterPro"/>
</dbReference>
<dbReference type="InterPro" id="IPR001320">
    <property type="entry name" value="Iontro_rcpt_C"/>
</dbReference>
<dbReference type="RefSeq" id="WP_187014821.1">
    <property type="nucleotide sequence ID" value="NZ_JACOQI010000008.1"/>
</dbReference>
<comment type="similarity">
    <text evidence="2 4">Belongs to the bacterial solute-binding protein 3 family.</text>
</comment>
<dbReference type="EMBL" id="JACOQI010000008">
    <property type="protein sequence ID" value="MBC5770571.1"/>
    <property type="molecule type" value="Genomic_DNA"/>
</dbReference>
<feature type="chain" id="PRO_5038951327" evidence="5">
    <location>
        <begin position="22"/>
        <end position="268"/>
    </location>
</feature>